<feature type="region of interest" description="Disordered" evidence="3">
    <location>
        <begin position="280"/>
        <end position="301"/>
    </location>
</feature>
<evidence type="ECO:0000313" key="6">
    <source>
        <dbReference type="Proteomes" id="UP000005237"/>
    </source>
</evidence>
<sequence length="454" mass="50268">MVVESPLLKSESVVELKSLLKLIDNVIESAPATDDDDSPVKADQSNPFLCEVPIQNNENRRPKRNQSDHSQKQSSGDGGDGKVMLTETLMVPVKKYPKYNFVGRILGPRGMTVKQLERETGCKIFVRGRASSTTFNPHTKATRSPFNLKATLSTISQSALTDDPLHVYIECLDYPESGKKKMAHAVAIVNELLSPPVDGKDELKRQQLVDISLINGTYRPTSISNDITRPLRRSQWGQSVDPTSNPADLELKPLRKELGGTGRAQGDFGVVYGIAQQKRIWQKPRGPDTSSEEYAKSVSSREFVSDIVNKNKNSPVKSSKGSSDDSLYQLPQSVVSETLKVAMNLLASHKHMAYSHQPEERREFDDGKSEIPRISSLGSGDAPGEDAVAHDYPHQMAPPPPLMHHSNPYAAPPFSTDLYFPAQMPSPYSDFPPGPPLYYMFPPPPPAHFNPRHY</sequence>
<evidence type="ECO:0000256" key="1">
    <source>
        <dbReference type="ARBA" id="ARBA00022884"/>
    </source>
</evidence>
<dbReference type="PANTHER" id="PTHR11208">
    <property type="entry name" value="RNA-BINDING PROTEIN RELATED"/>
    <property type="match status" value="1"/>
</dbReference>
<accession>A0A8R1HIG2</accession>
<reference evidence="6" key="1">
    <citation type="submission" date="2010-08" db="EMBL/GenBank/DDBJ databases">
        <authorList>
            <consortium name="Caenorhabditis japonica Sequencing Consortium"/>
            <person name="Wilson R.K."/>
        </authorList>
    </citation>
    <scope>NUCLEOTIDE SEQUENCE [LARGE SCALE GENOMIC DNA]</scope>
    <source>
        <strain evidence="6">DF5081</strain>
    </source>
</reference>
<reference evidence="5" key="2">
    <citation type="submission" date="2022-06" db="UniProtKB">
        <authorList>
            <consortium name="EnsemblMetazoa"/>
        </authorList>
    </citation>
    <scope>IDENTIFICATION</scope>
    <source>
        <strain evidence="5">DF5081</strain>
    </source>
</reference>
<name>A0A8R1HIG2_CAEJA</name>
<keyword evidence="1 2" id="KW-0694">RNA-binding</keyword>
<dbReference type="Pfam" id="PF22675">
    <property type="entry name" value="KH-I_KHDC4-BBP"/>
    <property type="match status" value="1"/>
</dbReference>
<evidence type="ECO:0000256" key="2">
    <source>
        <dbReference type="PROSITE-ProRule" id="PRU00117"/>
    </source>
</evidence>
<dbReference type="EnsemblMetazoa" id="CJA02620.1">
    <property type="protein sequence ID" value="CJA02620.1"/>
    <property type="gene ID" value="WBGene00121824"/>
</dbReference>
<dbReference type="SMART" id="SM00322">
    <property type="entry name" value="KH"/>
    <property type="match status" value="1"/>
</dbReference>
<feature type="region of interest" description="Disordered" evidence="3">
    <location>
        <begin position="352"/>
        <end position="387"/>
    </location>
</feature>
<dbReference type="GO" id="GO:0005634">
    <property type="term" value="C:nucleus"/>
    <property type="evidence" value="ECO:0007669"/>
    <property type="project" value="TreeGrafter"/>
</dbReference>
<evidence type="ECO:0000256" key="3">
    <source>
        <dbReference type="SAM" id="MobiDB-lite"/>
    </source>
</evidence>
<proteinExistence type="predicted"/>
<dbReference type="GO" id="GO:0003729">
    <property type="term" value="F:mRNA binding"/>
    <property type="evidence" value="ECO:0007669"/>
    <property type="project" value="TreeGrafter"/>
</dbReference>
<feature type="domain" description="K Homology" evidence="4">
    <location>
        <begin position="83"/>
        <end position="194"/>
    </location>
</feature>
<keyword evidence="6" id="KW-1185">Reference proteome</keyword>
<dbReference type="InterPro" id="IPR036612">
    <property type="entry name" value="KH_dom_type_1_sf"/>
</dbReference>
<dbReference type="SUPFAM" id="SSF54791">
    <property type="entry name" value="Eukaryotic type KH-domain (KH-domain type I)"/>
    <property type="match status" value="1"/>
</dbReference>
<dbReference type="AlphaFoldDB" id="A0A8R1HIG2"/>
<dbReference type="PANTHER" id="PTHR11208:SF103">
    <property type="entry name" value="K HOMOLOGY DOMAIN-CONTAINING PROTEIN"/>
    <property type="match status" value="1"/>
</dbReference>
<dbReference type="InterPro" id="IPR045071">
    <property type="entry name" value="BBP-like"/>
</dbReference>
<organism evidence="5 6">
    <name type="scientific">Caenorhabditis japonica</name>
    <dbReference type="NCBI Taxonomy" id="281687"/>
    <lineage>
        <taxon>Eukaryota</taxon>
        <taxon>Metazoa</taxon>
        <taxon>Ecdysozoa</taxon>
        <taxon>Nematoda</taxon>
        <taxon>Chromadorea</taxon>
        <taxon>Rhabditida</taxon>
        <taxon>Rhabditina</taxon>
        <taxon>Rhabditomorpha</taxon>
        <taxon>Rhabditoidea</taxon>
        <taxon>Rhabditidae</taxon>
        <taxon>Peloderinae</taxon>
        <taxon>Caenorhabditis</taxon>
    </lineage>
</organism>
<dbReference type="Gene3D" id="3.30.1370.10">
    <property type="entry name" value="K Homology domain, type 1"/>
    <property type="match status" value="1"/>
</dbReference>
<protein>
    <submittedName>
        <fullName evidence="5">KH domain-containing protein</fullName>
    </submittedName>
</protein>
<dbReference type="GO" id="GO:0048024">
    <property type="term" value="P:regulation of mRNA splicing, via spliceosome"/>
    <property type="evidence" value="ECO:0007669"/>
    <property type="project" value="TreeGrafter"/>
</dbReference>
<feature type="compositionally biased region" description="Basic and acidic residues" evidence="3">
    <location>
        <begin position="357"/>
        <end position="371"/>
    </location>
</feature>
<dbReference type="PROSITE" id="PS50084">
    <property type="entry name" value="KH_TYPE_1"/>
    <property type="match status" value="1"/>
</dbReference>
<dbReference type="InterPro" id="IPR004087">
    <property type="entry name" value="KH_dom"/>
</dbReference>
<evidence type="ECO:0000259" key="4">
    <source>
        <dbReference type="SMART" id="SM00322"/>
    </source>
</evidence>
<evidence type="ECO:0000313" key="5">
    <source>
        <dbReference type="EnsemblMetazoa" id="CJA02620.1"/>
    </source>
</evidence>
<dbReference type="InterPro" id="IPR055256">
    <property type="entry name" value="KH_1_KHDC4/BBP-like"/>
</dbReference>
<feature type="region of interest" description="Disordered" evidence="3">
    <location>
        <begin position="30"/>
        <end position="83"/>
    </location>
</feature>
<dbReference type="Proteomes" id="UP000005237">
    <property type="component" value="Unassembled WGS sequence"/>
</dbReference>